<comment type="caution">
    <text evidence="2">The sequence shown here is derived from an EMBL/GenBank/DDBJ whole genome shotgun (WGS) entry which is preliminary data.</text>
</comment>
<organism evidence="2 3">
    <name type="scientific">Cinchona calisaya</name>
    <dbReference type="NCBI Taxonomy" id="153742"/>
    <lineage>
        <taxon>Eukaryota</taxon>
        <taxon>Viridiplantae</taxon>
        <taxon>Streptophyta</taxon>
        <taxon>Embryophyta</taxon>
        <taxon>Tracheophyta</taxon>
        <taxon>Spermatophyta</taxon>
        <taxon>Magnoliopsida</taxon>
        <taxon>eudicotyledons</taxon>
        <taxon>Gunneridae</taxon>
        <taxon>Pentapetalae</taxon>
        <taxon>asterids</taxon>
        <taxon>lamiids</taxon>
        <taxon>Gentianales</taxon>
        <taxon>Rubiaceae</taxon>
        <taxon>Cinchonoideae</taxon>
        <taxon>Cinchoneae</taxon>
        <taxon>Cinchona</taxon>
    </lineage>
</organism>
<accession>A0ABD2YQT5</accession>
<feature type="region of interest" description="Disordered" evidence="1">
    <location>
        <begin position="108"/>
        <end position="134"/>
    </location>
</feature>
<sequence>MNLNSKRVILPSVLSTDGISETAGPLKKMRSCNPEEKLVGECKAITQLLGPPFAVLAQTIHIIGSNLLCQQHGNDMKEALIENQLDQYATDVDQSVEMALLNFSQGANKDKARIERQSPLRQSQRRSSGKKSTA</sequence>
<feature type="compositionally biased region" description="Basic and acidic residues" evidence="1">
    <location>
        <begin position="108"/>
        <end position="118"/>
    </location>
</feature>
<evidence type="ECO:0000256" key="1">
    <source>
        <dbReference type="SAM" id="MobiDB-lite"/>
    </source>
</evidence>
<proteinExistence type="predicted"/>
<protein>
    <submittedName>
        <fullName evidence="2">Uncharacterized protein</fullName>
    </submittedName>
</protein>
<dbReference type="AlphaFoldDB" id="A0ABD2YQT5"/>
<dbReference type="Proteomes" id="UP001630127">
    <property type="component" value="Unassembled WGS sequence"/>
</dbReference>
<gene>
    <name evidence="2" type="ORF">ACH5RR_029145</name>
</gene>
<feature type="compositionally biased region" description="Basic residues" evidence="1">
    <location>
        <begin position="123"/>
        <end position="134"/>
    </location>
</feature>
<reference evidence="2 3" key="1">
    <citation type="submission" date="2024-11" db="EMBL/GenBank/DDBJ databases">
        <title>A near-complete genome assembly of Cinchona calisaya.</title>
        <authorList>
            <person name="Lian D.C."/>
            <person name="Zhao X.W."/>
            <person name="Wei L."/>
        </authorList>
    </citation>
    <scope>NUCLEOTIDE SEQUENCE [LARGE SCALE GENOMIC DNA]</scope>
    <source>
        <tissue evidence="2">Nenye</tissue>
    </source>
</reference>
<keyword evidence="3" id="KW-1185">Reference proteome</keyword>
<name>A0ABD2YQT5_9GENT</name>
<evidence type="ECO:0000313" key="2">
    <source>
        <dbReference type="EMBL" id="KAL3509744.1"/>
    </source>
</evidence>
<dbReference type="EMBL" id="JBJUIK010000012">
    <property type="protein sequence ID" value="KAL3509744.1"/>
    <property type="molecule type" value="Genomic_DNA"/>
</dbReference>
<evidence type="ECO:0000313" key="3">
    <source>
        <dbReference type="Proteomes" id="UP001630127"/>
    </source>
</evidence>